<organism evidence="1">
    <name type="scientific">Eucampia antarctica</name>
    <dbReference type="NCBI Taxonomy" id="49252"/>
    <lineage>
        <taxon>Eukaryota</taxon>
        <taxon>Sar</taxon>
        <taxon>Stramenopiles</taxon>
        <taxon>Ochrophyta</taxon>
        <taxon>Bacillariophyta</taxon>
        <taxon>Mediophyceae</taxon>
        <taxon>Biddulphiophycidae</taxon>
        <taxon>Hemiaulales</taxon>
        <taxon>Hemiaulaceae</taxon>
        <taxon>Eucampia</taxon>
    </lineage>
</organism>
<proteinExistence type="predicted"/>
<sequence>MTNDARRKISENNGYWPNDWCTPKDIRGNLNFKEILVTISGISNVSAATVYNSYTYRYADTIVGYEFAPLLYKTNTAKSSTKVDMSLVNDVVLQRGIEDDIVDLEPRDGFSARSGDCFKTFSCVRQQSV</sequence>
<gene>
    <name evidence="1" type="ORF">EANT1437_LOCUS2883</name>
</gene>
<dbReference type="AlphaFoldDB" id="A0A7S2W0H6"/>
<name>A0A7S2W0H6_9STRA</name>
<reference evidence="1" key="1">
    <citation type="submission" date="2021-01" db="EMBL/GenBank/DDBJ databases">
        <authorList>
            <person name="Corre E."/>
            <person name="Pelletier E."/>
            <person name="Niang G."/>
            <person name="Scheremetjew M."/>
            <person name="Finn R."/>
            <person name="Kale V."/>
            <person name="Holt S."/>
            <person name="Cochrane G."/>
            <person name="Meng A."/>
            <person name="Brown T."/>
            <person name="Cohen L."/>
        </authorList>
    </citation>
    <scope>NUCLEOTIDE SEQUENCE</scope>
    <source>
        <strain evidence="1">CCMP1452</strain>
    </source>
</reference>
<dbReference type="InterPro" id="IPR013518">
    <property type="entry name" value="K_chnl_inward-rec_Kir_cyto"/>
</dbReference>
<dbReference type="EMBL" id="HBHI01005709">
    <property type="protein sequence ID" value="CAD9659081.1"/>
    <property type="molecule type" value="Transcribed_RNA"/>
</dbReference>
<dbReference type="Gene3D" id="2.60.40.1400">
    <property type="entry name" value="G protein-activated inward rectifier potassium channel 1"/>
    <property type="match status" value="1"/>
</dbReference>
<dbReference type="SUPFAM" id="SSF81296">
    <property type="entry name" value="E set domains"/>
    <property type="match status" value="1"/>
</dbReference>
<dbReference type="InterPro" id="IPR014756">
    <property type="entry name" value="Ig_E-set"/>
</dbReference>
<accession>A0A7S2W0H6</accession>
<evidence type="ECO:0000313" key="1">
    <source>
        <dbReference type="EMBL" id="CAD9659081.1"/>
    </source>
</evidence>
<protein>
    <submittedName>
        <fullName evidence="1">Uncharacterized protein</fullName>
    </submittedName>
</protein>